<dbReference type="HOGENOM" id="CLU_1912244_0_0_2"/>
<organism evidence="1 2">
    <name type="scientific">Candidatus Nitrososphaera evergladensis SR1</name>
    <dbReference type="NCBI Taxonomy" id="1459636"/>
    <lineage>
        <taxon>Archaea</taxon>
        <taxon>Nitrososphaerota</taxon>
        <taxon>Nitrososphaeria</taxon>
        <taxon>Nitrososphaerales</taxon>
        <taxon>Nitrososphaeraceae</taxon>
        <taxon>Nitrososphaera</taxon>
    </lineage>
</organism>
<dbReference type="EMBL" id="CP007174">
    <property type="protein sequence ID" value="AIF82330.1"/>
    <property type="molecule type" value="Genomic_DNA"/>
</dbReference>
<sequence>MLAEHQARGIIKTGMSRAWNKDFEYDNFGTKRVVEKVAELLAGKVNGATLSVEEVEEKMKNGSVLMNAISAITNSKYGLKVADIVKKPELTEILIRERVEKIREERNAGEWKPDLEIEKVLDKIFKMIPVNR</sequence>
<keyword evidence="2" id="KW-1185">Reference proteome</keyword>
<dbReference type="GeneID" id="41596162"/>
<protein>
    <submittedName>
        <fullName evidence="1">Uncharacterized protein</fullName>
    </submittedName>
</protein>
<dbReference type="AlphaFoldDB" id="A0A075MMG8"/>
<reference evidence="1 2" key="1">
    <citation type="journal article" date="2014" name="PLoS ONE">
        <title>Genome Sequence of Candidatus Nitrososphaera evergladensis from Group I.1b Enriched from Everglades Soil Reveals Novel Genomic Features of the Ammonia-Oxidizing Archaea.</title>
        <authorList>
            <person name="Zhalnina K.V."/>
            <person name="Dias R."/>
            <person name="Leonard M.T."/>
            <person name="Dorr de Quadros P."/>
            <person name="Camargo F.A."/>
            <person name="Drew J.C."/>
            <person name="Farmerie W.G."/>
            <person name="Daroub S.H."/>
            <person name="Triplett E.W."/>
        </authorList>
    </citation>
    <scope>NUCLEOTIDE SEQUENCE [LARGE SCALE GENOMIC DNA]</scope>
    <source>
        <strain evidence="1 2">SR1</strain>
    </source>
</reference>
<evidence type="ECO:0000313" key="2">
    <source>
        <dbReference type="Proteomes" id="UP000028194"/>
    </source>
</evidence>
<dbReference type="RefSeq" id="WP_148699336.1">
    <property type="nucleotide sequence ID" value="NZ_CP007174.1"/>
</dbReference>
<dbReference type="Proteomes" id="UP000028194">
    <property type="component" value="Chromosome"/>
</dbReference>
<name>A0A075MMG8_9ARCH</name>
<proteinExistence type="predicted"/>
<dbReference type="KEGG" id="nev:NTE_00248"/>
<dbReference type="STRING" id="1459636.NTE_00248"/>
<gene>
    <name evidence="1" type="ORF">NTE_00248</name>
</gene>
<evidence type="ECO:0000313" key="1">
    <source>
        <dbReference type="EMBL" id="AIF82330.1"/>
    </source>
</evidence>
<accession>A0A075MMG8</accession>